<dbReference type="CDD" id="cd18808">
    <property type="entry name" value="SF1_C_Upf1"/>
    <property type="match status" value="1"/>
</dbReference>
<dbReference type="InterPro" id="IPR027417">
    <property type="entry name" value="P-loop_NTPase"/>
</dbReference>
<evidence type="ECO:0000256" key="4">
    <source>
        <dbReference type="SAM" id="MobiDB-lite"/>
    </source>
</evidence>
<feature type="compositionally biased region" description="Basic and acidic residues" evidence="4">
    <location>
        <begin position="1122"/>
        <end position="1151"/>
    </location>
</feature>
<dbReference type="InterPro" id="IPR003959">
    <property type="entry name" value="ATPase_AAA_core"/>
</dbReference>
<name>A0AA39J6D9_9AGAR</name>
<dbReference type="GO" id="GO:0004386">
    <property type="term" value="F:helicase activity"/>
    <property type="evidence" value="ECO:0007669"/>
    <property type="project" value="InterPro"/>
</dbReference>
<feature type="domain" description="AAA+ ATPase" evidence="5">
    <location>
        <begin position="1617"/>
        <end position="1755"/>
    </location>
</feature>
<dbReference type="SUPFAM" id="SSF52540">
    <property type="entry name" value="P-loop containing nucleoside triphosphate hydrolases"/>
    <property type="match status" value="4"/>
</dbReference>
<reference evidence="6" key="1">
    <citation type="submission" date="2023-06" db="EMBL/GenBank/DDBJ databases">
        <authorList>
            <consortium name="Lawrence Berkeley National Laboratory"/>
            <person name="Ahrendt S."/>
            <person name="Sahu N."/>
            <person name="Indic B."/>
            <person name="Wong-Bajracharya J."/>
            <person name="Merenyi Z."/>
            <person name="Ke H.-M."/>
            <person name="Monk M."/>
            <person name="Kocsube S."/>
            <person name="Drula E."/>
            <person name="Lipzen A."/>
            <person name="Balint B."/>
            <person name="Henrissat B."/>
            <person name="Andreopoulos B."/>
            <person name="Martin F.M."/>
            <person name="Harder C.B."/>
            <person name="Rigling D."/>
            <person name="Ford K.L."/>
            <person name="Foster G.D."/>
            <person name="Pangilinan J."/>
            <person name="Papanicolaou A."/>
            <person name="Barry K."/>
            <person name="LaButti K."/>
            <person name="Viragh M."/>
            <person name="Koriabine M."/>
            <person name="Yan M."/>
            <person name="Riley R."/>
            <person name="Champramary S."/>
            <person name="Plett K.L."/>
            <person name="Tsai I.J."/>
            <person name="Slot J."/>
            <person name="Sipos G."/>
            <person name="Plett J."/>
            <person name="Nagy L.G."/>
            <person name="Grigoriev I.V."/>
        </authorList>
    </citation>
    <scope>NUCLEOTIDE SEQUENCE</scope>
    <source>
        <strain evidence="6">FPL87.14</strain>
    </source>
</reference>
<dbReference type="InterPro" id="IPR003593">
    <property type="entry name" value="AAA+_ATPase"/>
</dbReference>
<dbReference type="InterPro" id="IPR050773">
    <property type="entry name" value="CbxX/CfxQ_RuBisCO_ESX"/>
</dbReference>
<feature type="domain" description="AAA+ ATPase" evidence="5">
    <location>
        <begin position="1339"/>
        <end position="1475"/>
    </location>
</feature>
<feature type="domain" description="AAA+ ATPase" evidence="5">
    <location>
        <begin position="483"/>
        <end position="899"/>
    </location>
</feature>
<feature type="compositionally biased region" description="Polar residues" evidence="4">
    <location>
        <begin position="1224"/>
        <end position="1265"/>
    </location>
</feature>
<dbReference type="Gene3D" id="1.10.8.60">
    <property type="match status" value="2"/>
</dbReference>
<gene>
    <name evidence="6" type="ORF">EV421DRAFT_1830174</name>
</gene>
<dbReference type="InterPro" id="IPR000641">
    <property type="entry name" value="CbxX/CfxQ"/>
</dbReference>
<sequence>MSNGGVRGAKLSKLFSSVLQGQELSNAPQSSQFLQALCLQLDPPACIDRIIASKNGLPSLQAAFTSDLSQTFFNGRATDTLLYLQAPKIKRISNGQYLIKTLQAIVEPPIFWTPFVEAFKARQLSEEGQKCFAWVLLQLILIPSDAVSPYAPLAENLLPILLSSPDLDIRHIAQKINHSISVASTSPVVIAKDDIGPGGRHDNDFVDFREIAILPTTDELASTEAPFLRPSSDFDDPSTEEHREALHLDNQFRLMREDMIYEMREELQISLGKQKGKKRRGIVVDDIKMLDINLGDEDRRNKWAVVFQCSADLPQLQKIKGLAKRKASLRKENVKLLKNQSLACLLVDGTVLAFPSVRRDEDLLAKNPPEIVLEFEGEMSTQNFLLRMQSAKKVKLIHIDVAVFSYEPILTALKRMKILPLARELLFWKDGSGLSQPLQPFALQSAIQSFERNPGQDLQAVLSLNKSIILDRAQAMSLLSGLKQNVSLIQGPPGTGKSFIGALLAKFIHDFSDQKILVVCYTNHALDQFLEELLDIGIPIEDMVRLGAKSTLRTGPMALNKQPRTHRFRRGDYTIIDDLKADIEIRAASLTGSFKKYLQSTIRNDDLFAHLEFDEPDFYDAFEVPASEDGMSIVGEGGRTVDEFYLLQRWKHGQDAGVFMDSENVKAAGYIWNMSPQARQNHLAEWAEAIMREEIEELYRLVHTYNCQLDELQRKFHERDASVLQDKRIIGCTTTAAAKYGVDIQAASPDVILVEEAGEILESHIITALGAAAKQLILIGDHKQLRPKVNNYRLTVEKDEGYDLNRSLFERLVLKGYPHQTLVTQHRMRPEISNLIRRLTYPDLLDASKTQNRPHLRGIQDDIIFINHSYPEDNNPHIADGRDLGSKTSKQNMYEARMVLKIVKYLAQQGYGTDNMVVLTPYLGQLSMLQCELREDADPVLNDLDSHDLIRAGLLTPGAAKLTKRPLRLATIDNYQGEECDIVIVSLTRSNPNNDIGFMFAPERLNVLLSRARNALIMIGNSDTFTNSKKGNKLWQKLFDLLKGQKHIYDGLPVRCEQHPDRTALLSREIQFETLCPDGGCSEPCGAKLSCGKHVCPSKCHQLYDHSKMACQEIIPSHCPKRHDQSYKSAEAQRQKDFERQKKRDEEEAEHLRRIKEMEEELVEQQQLLRDTQTEGARENEIRQKRQDLQDLRDLRDAAELVRNVASRPPSTTPSDSAAGPSIISATDKSTTTPLASRPSTPAKGTSDSSRPSQGSENVTRSVTSSKHRHGVATSNPSVSGQSNAEVDWQCQKDVEGASNQAIDAIMEMVGLEAVKKQILIIKAKIDVSKRQNIDMSKERFNIVFLGNPGTGKTTVARHYVKFLASLQVLPGLAFEETSGSRLANDGVQGAKKLIEGVINAGGGAIFVDEAYQLTGEHNFQGSQVLDFLLAEMENNVGRIVFILAGYNKQMEKIFGHNPGLPSRVPHRLQFEDSKDEELLLMLEKTLHKKFAGRLKVEDGVGGLYGRIAVRRLGRGRDKEGFGNARALENMVSKITDRQAERLHKERRAGHRPDDLLLLKEDLIGPDPSEAKVHSKSWTKLQELIGLARVKESIQGLYDTIQLNYQRELQEDEPMRSPLNRVFLGSPGTGKTTVAKLYGQILADLGLLSNGEVVVKNPADFVGSALGESEKNTKAILATTVGKVLIIDEAYGLYGGGTTGQQSDPYKTAVIDTIVAEVQNTRGEDRCVLLLGYKQQIVEMFQVGLSRRFAIEDPFYFDDFSTDELRQILDFKLKDQNLQATEEAKKVALEVLNRAKIRPNFGNAGEVENLLSKAKMNYISRIRGAQPTVVDTIFQPADFDPDFDRGSHADDNLDDLFKDVIGCDGIVSKLRKYQKTASAGRRKGHDVRELIPTSFVFKGPPGTGKTTTARKMGQVYFDLGFLSRPDVIECSASDIIAQYVGQTGPLVRKMFDKALGQVLFIDEAYRLKDGVFAKEAIDEIVDLLTQDRIKGKIVVILAGYNEDINELLSVNPGLSSRFPEEIVFQNLRPEECLAILSKQLKKKDVVLPGLDDETSGTFAQLAEMFEEWSQLPSWGNARDVITVSQKMIGIALQHSSDDENTDLLLDPVDALACLQEMFAGRQDRSSNLPSPSARFPFGATPPVQVRDPGTVSAPSIRTKTVTKAKPAEPKPALFKKAGPEGVDARDSGVSDAVWNQLQMDKVAEIEAVKRLEEDIRKAEEAMAEAARKEAEEQERALQLELAAARERDFRKQQELKRQREAQRLKELKAREERERREAELRARREAEEKARKEEQKAQAKLRQMGVCVAGFRWIKQGDGYCCAGGSHVVSNAELGL</sequence>
<dbReference type="CDD" id="cd00009">
    <property type="entry name" value="AAA"/>
    <property type="match status" value="2"/>
</dbReference>
<evidence type="ECO:0000256" key="2">
    <source>
        <dbReference type="ARBA" id="ARBA00022741"/>
    </source>
</evidence>
<organism evidence="6 7">
    <name type="scientific">Armillaria borealis</name>
    <dbReference type="NCBI Taxonomy" id="47425"/>
    <lineage>
        <taxon>Eukaryota</taxon>
        <taxon>Fungi</taxon>
        <taxon>Dikarya</taxon>
        <taxon>Basidiomycota</taxon>
        <taxon>Agaricomycotina</taxon>
        <taxon>Agaricomycetes</taxon>
        <taxon>Agaricomycetidae</taxon>
        <taxon>Agaricales</taxon>
        <taxon>Marasmiineae</taxon>
        <taxon>Physalacriaceae</taxon>
        <taxon>Armillaria</taxon>
    </lineage>
</organism>
<keyword evidence="3" id="KW-0067">ATP-binding</keyword>
<dbReference type="Proteomes" id="UP001175226">
    <property type="component" value="Unassembled WGS sequence"/>
</dbReference>
<dbReference type="FunFam" id="1.10.8.60:FF:000160">
    <property type="entry name" value="WGS project CABT00000000 data, contig 2.55"/>
    <property type="match status" value="1"/>
</dbReference>
<dbReference type="PANTHER" id="PTHR43392">
    <property type="entry name" value="AAA-TYPE ATPASE FAMILY PROTEIN / ANKYRIN REPEAT FAMILY PROTEIN"/>
    <property type="match status" value="1"/>
</dbReference>
<evidence type="ECO:0000256" key="1">
    <source>
        <dbReference type="ARBA" id="ARBA00010378"/>
    </source>
</evidence>
<dbReference type="InterPro" id="IPR041627">
    <property type="entry name" value="AAA_lid_6"/>
</dbReference>
<dbReference type="Pfam" id="PF13087">
    <property type="entry name" value="AAA_12"/>
    <property type="match status" value="1"/>
</dbReference>
<keyword evidence="7" id="KW-1185">Reference proteome</keyword>
<dbReference type="PANTHER" id="PTHR43392:SF2">
    <property type="entry name" value="AAA-TYPE ATPASE FAMILY PROTEIN _ ANKYRIN REPEAT FAMILY PROTEIN"/>
    <property type="match status" value="1"/>
</dbReference>
<dbReference type="InterPro" id="IPR047187">
    <property type="entry name" value="SF1_C_Upf1"/>
</dbReference>
<dbReference type="PRINTS" id="PR00819">
    <property type="entry name" value="CBXCFQXSUPER"/>
</dbReference>
<dbReference type="FunFam" id="3.40.50.300:FF:000216">
    <property type="entry name" value="Type VII secretion ATPase EccA"/>
    <property type="match status" value="3"/>
</dbReference>
<dbReference type="CDD" id="cd06008">
    <property type="entry name" value="NF-X1-zinc-finger"/>
    <property type="match status" value="1"/>
</dbReference>
<dbReference type="InterPro" id="IPR041679">
    <property type="entry name" value="DNA2/NAM7-like_C"/>
</dbReference>
<feature type="domain" description="AAA+ ATPase" evidence="5">
    <location>
        <begin position="1891"/>
        <end position="2028"/>
    </location>
</feature>
<protein>
    <submittedName>
        <fullName evidence="6">P-loop containing nucleoside triphosphate hydrolase protein</fullName>
    </submittedName>
</protein>
<comment type="caution">
    <text evidence="6">The sequence shown here is derived from an EMBL/GenBank/DDBJ whole genome shotgun (WGS) entry which is preliminary data.</text>
</comment>
<dbReference type="EMBL" id="JAUEPT010000052">
    <property type="protein sequence ID" value="KAK0436941.1"/>
    <property type="molecule type" value="Genomic_DNA"/>
</dbReference>
<feature type="region of interest" description="Disordered" evidence="4">
    <location>
        <begin position="2269"/>
        <end position="2291"/>
    </location>
</feature>
<dbReference type="Pfam" id="PF17866">
    <property type="entry name" value="AAA_lid_6"/>
    <property type="match status" value="2"/>
</dbReference>
<dbReference type="GO" id="GO:0005524">
    <property type="term" value="F:ATP binding"/>
    <property type="evidence" value="ECO:0007669"/>
    <property type="project" value="UniProtKB-KW"/>
</dbReference>
<dbReference type="InterPro" id="IPR041677">
    <property type="entry name" value="DNA2/NAM7_AAA_11"/>
</dbReference>
<dbReference type="CDD" id="cd17936">
    <property type="entry name" value="EEXXEc_NFX1"/>
    <property type="match status" value="1"/>
</dbReference>
<dbReference type="Pfam" id="PF13086">
    <property type="entry name" value="AAA_11"/>
    <property type="match status" value="1"/>
</dbReference>
<feature type="region of interest" description="Disordered" evidence="4">
    <location>
        <begin position="2158"/>
        <end position="2187"/>
    </location>
</feature>
<feature type="compositionally biased region" description="Polar residues" evidence="4">
    <location>
        <begin position="1273"/>
        <end position="1285"/>
    </location>
</feature>
<dbReference type="Pfam" id="PF00004">
    <property type="entry name" value="AAA"/>
    <property type="match status" value="3"/>
</dbReference>
<evidence type="ECO:0000313" key="7">
    <source>
        <dbReference type="Proteomes" id="UP001175226"/>
    </source>
</evidence>
<evidence type="ECO:0000313" key="6">
    <source>
        <dbReference type="EMBL" id="KAK0436941.1"/>
    </source>
</evidence>
<evidence type="ECO:0000256" key="3">
    <source>
        <dbReference type="ARBA" id="ARBA00022840"/>
    </source>
</evidence>
<feature type="region of interest" description="Disordered" evidence="4">
    <location>
        <begin position="1120"/>
        <end position="1151"/>
    </location>
</feature>
<comment type="similarity">
    <text evidence="1">Belongs to the CbxX/CfxQ family.</text>
</comment>
<keyword evidence="2" id="KW-0547">Nucleotide-binding</keyword>
<dbReference type="Gene3D" id="3.40.50.300">
    <property type="entry name" value="P-loop containing nucleotide triphosphate hydrolases"/>
    <property type="match status" value="6"/>
</dbReference>
<feature type="region of interest" description="Disordered" evidence="4">
    <location>
        <begin position="1203"/>
        <end position="1286"/>
    </location>
</feature>
<keyword evidence="6" id="KW-0378">Hydrolase</keyword>
<feature type="region of interest" description="Disordered" evidence="4">
    <location>
        <begin position="1165"/>
        <end position="1190"/>
    </location>
</feature>
<accession>A0AA39J6D9</accession>
<feature type="compositionally biased region" description="Basic and acidic residues" evidence="4">
    <location>
        <begin position="1172"/>
        <end position="1190"/>
    </location>
</feature>
<dbReference type="FunFam" id="3.40.50.300:FF:001660">
    <property type="entry name" value="NF-X1 finger and helicase protein, putative"/>
    <property type="match status" value="1"/>
</dbReference>
<dbReference type="SMART" id="SM00382">
    <property type="entry name" value="AAA"/>
    <property type="match status" value="4"/>
</dbReference>
<proteinExistence type="inferred from homology"/>
<evidence type="ECO:0000259" key="5">
    <source>
        <dbReference type="SMART" id="SM00382"/>
    </source>
</evidence>
<dbReference type="GO" id="GO:0016887">
    <property type="term" value="F:ATP hydrolysis activity"/>
    <property type="evidence" value="ECO:0007669"/>
    <property type="project" value="InterPro"/>
</dbReference>